<dbReference type="InterPro" id="IPR018389">
    <property type="entry name" value="DctP_fam"/>
</dbReference>
<dbReference type="InterPro" id="IPR038404">
    <property type="entry name" value="TRAP_DctP_sf"/>
</dbReference>
<proteinExistence type="inferred from homology"/>
<dbReference type="InterPro" id="IPR004682">
    <property type="entry name" value="TRAP_DctP"/>
</dbReference>
<dbReference type="PANTHER" id="PTHR33376:SF7">
    <property type="entry name" value="C4-DICARBOXYLATE-BINDING PROTEIN DCTB"/>
    <property type="match status" value="1"/>
</dbReference>
<evidence type="ECO:0000256" key="3">
    <source>
        <dbReference type="ARBA" id="ARBA00022729"/>
    </source>
</evidence>
<dbReference type="EMBL" id="CP011391">
    <property type="protein sequence ID" value="AMK53525.1"/>
    <property type="molecule type" value="Genomic_DNA"/>
</dbReference>
<dbReference type="RefSeq" id="WP_067554749.1">
    <property type="nucleotide sequence ID" value="NZ_CAMTBT010000026.1"/>
</dbReference>
<organism evidence="5 6">
    <name type="scientific">Faecalibaculum rodentium</name>
    <dbReference type="NCBI Taxonomy" id="1702221"/>
    <lineage>
        <taxon>Bacteria</taxon>
        <taxon>Bacillati</taxon>
        <taxon>Bacillota</taxon>
        <taxon>Erysipelotrichia</taxon>
        <taxon>Erysipelotrichales</taxon>
        <taxon>Erysipelotrichaceae</taxon>
        <taxon>Faecalibaculum</taxon>
    </lineage>
</organism>
<dbReference type="NCBIfam" id="TIGR00787">
    <property type="entry name" value="dctP"/>
    <property type="match status" value="1"/>
</dbReference>
<dbReference type="GO" id="GO:0030288">
    <property type="term" value="C:outer membrane-bounded periplasmic space"/>
    <property type="evidence" value="ECO:0007669"/>
    <property type="project" value="InterPro"/>
</dbReference>
<dbReference type="KEGG" id="fro:AALO17_03910"/>
<dbReference type="PIRSF" id="PIRSF006470">
    <property type="entry name" value="DctB"/>
    <property type="match status" value="1"/>
</dbReference>
<reference evidence="5 6" key="1">
    <citation type="journal article" date="2016" name="Gut Pathog.">
        <title>Whole genome sequencing of "Faecalibaculum rodentium" ALO17, isolated from C57BL/6J laboratory mouse feces.</title>
        <authorList>
            <person name="Lim S."/>
            <person name="Chang D.H."/>
            <person name="Ahn S."/>
            <person name="Kim B.C."/>
        </authorList>
    </citation>
    <scope>NUCLEOTIDE SEQUENCE [LARGE SCALE GENOMIC DNA]</scope>
    <source>
        <strain evidence="5 6">Alo17</strain>
    </source>
</reference>
<dbReference type="PATRIC" id="fig|1702221.3.peg.375"/>
<dbReference type="PANTHER" id="PTHR33376">
    <property type="match status" value="1"/>
</dbReference>
<evidence type="ECO:0000313" key="6">
    <source>
        <dbReference type="Proteomes" id="UP000069771"/>
    </source>
</evidence>
<evidence type="ECO:0000256" key="1">
    <source>
        <dbReference type="ARBA" id="ARBA00009023"/>
    </source>
</evidence>
<dbReference type="CDD" id="cd13603">
    <property type="entry name" value="PBP2_TRAP_Siap_TeaA_like"/>
    <property type="match status" value="1"/>
</dbReference>
<keyword evidence="6" id="KW-1185">Reference proteome</keyword>
<feature type="signal peptide" evidence="4">
    <location>
        <begin position="1"/>
        <end position="32"/>
    </location>
</feature>
<feature type="chain" id="PRO_5007301965" evidence="4">
    <location>
        <begin position="33"/>
        <end position="348"/>
    </location>
</feature>
<protein>
    <submittedName>
        <fullName evidence="5">Sialic acid-binding protein</fullName>
    </submittedName>
</protein>
<gene>
    <name evidence="5" type="ORF">AALO17_03910</name>
</gene>
<dbReference type="GeneID" id="78477247"/>
<dbReference type="GO" id="GO:0055085">
    <property type="term" value="P:transmembrane transport"/>
    <property type="evidence" value="ECO:0007669"/>
    <property type="project" value="InterPro"/>
</dbReference>
<dbReference type="Pfam" id="PF03480">
    <property type="entry name" value="DctP"/>
    <property type="match status" value="1"/>
</dbReference>
<dbReference type="STRING" id="1702221.AALO17_03910"/>
<keyword evidence="3 4" id="KW-0732">Signal</keyword>
<dbReference type="AlphaFoldDB" id="A0A140DS98"/>
<evidence type="ECO:0000313" key="5">
    <source>
        <dbReference type="EMBL" id="AMK53525.1"/>
    </source>
</evidence>
<accession>A0A140DS98</accession>
<name>A0A140DS98_9FIRM</name>
<keyword evidence="2" id="KW-0813">Transport</keyword>
<sequence length="348" mass="38241">MRVQRLFRQARIPLLCSALALGSAIFPGCAKSAGPDPDKPLVFRMGIVDGETSPVYAGARDIAENVERNTDGKIKIVVVTGGALGDERGSVELCSQGDLDIASAANSVLTNWIPEMSILDQAYLWETEEQAHAAVDGPVGELIEQAAEEKLGVHVIGYLESGFRDTFTTTPVTTPEEFAGIKIRTMQNPYHMAAFESFGAMPTAMAYNEVFTALQQGTIDAAENAVSNCLSNGYYEVTKDVVFTKHAFTYIPVMMSDKSWNMIPEDLRKPFEEGVREGCIAQRQYLKETNEEAIEELKKKGVTFHDIDTSVLKEKYQAAAKAKGFTFDPEWQAAVDEVLREHPAPSEE</sequence>
<dbReference type="OrthoDB" id="9815946at2"/>
<dbReference type="Proteomes" id="UP000069771">
    <property type="component" value="Chromosome"/>
</dbReference>
<evidence type="ECO:0000256" key="4">
    <source>
        <dbReference type="SAM" id="SignalP"/>
    </source>
</evidence>
<comment type="similarity">
    <text evidence="1">Belongs to the bacterial solute-binding protein 7 family.</text>
</comment>
<dbReference type="NCBIfam" id="NF037995">
    <property type="entry name" value="TRAP_S1"/>
    <property type="match status" value="1"/>
</dbReference>
<dbReference type="Gene3D" id="3.40.190.170">
    <property type="entry name" value="Bacterial extracellular solute-binding protein, family 7"/>
    <property type="match status" value="1"/>
</dbReference>
<evidence type="ECO:0000256" key="2">
    <source>
        <dbReference type="ARBA" id="ARBA00022448"/>
    </source>
</evidence>